<evidence type="ECO:0000256" key="3">
    <source>
        <dbReference type="ARBA" id="ARBA00022448"/>
    </source>
</evidence>
<organism evidence="12 13">
    <name type="scientific">Shewanella cyperi</name>
    <dbReference type="NCBI Taxonomy" id="2814292"/>
    <lineage>
        <taxon>Bacteria</taxon>
        <taxon>Pseudomonadati</taxon>
        <taxon>Pseudomonadota</taxon>
        <taxon>Gammaproteobacteria</taxon>
        <taxon>Alteromonadales</taxon>
        <taxon>Shewanellaceae</taxon>
        <taxon>Shewanella</taxon>
    </lineage>
</organism>
<evidence type="ECO:0000256" key="8">
    <source>
        <dbReference type="ARBA" id="ARBA00022982"/>
    </source>
</evidence>
<dbReference type="GO" id="GO:0042597">
    <property type="term" value="C:periplasmic space"/>
    <property type="evidence" value="ECO:0007669"/>
    <property type="project" value="UniProtKB-SubCell"/>
</dbReference>
<evidence type="ECO:0000259" key="10">
    <source>
        <dbReference type="Pfam" id="PF09699"/>
    </source>
</evidence>
<evidence type="ECO:0000256" key="6">
    <source>
        <dbReference type="ARBA" id="ARBA00022729"/>
    </source>
</evidence>
<evidence type="ECO:0000256" key="7">
    <source>
        <dbReference type="ARBA" id="ARBA00022764"/>
    </source>
</evidence>
<protein>
    <submittedName>
        <fullName evidence="12">Cytochrome c3 family protein</fullName>
    </submittedName>
</protein>
<keyword evidence="9" id="KW-0408">Iron</keyword>
<gene>
    <name evidence="12" type="ORF">JYB88_13610</name>
</gene>
<dbReference type="InterPro" id="IPR012286">
    <property type="entry name" value="Tetrahaem_cytochrome"/>
</dbReference>
<feature type="domain" description="Tetrahaem cytochrome" evidence="11">
    <location>
        <begin position="30"/>
        <end position="124"/>
    </location>
</feature>
<keyword evidence="6" id="KW-0732">Signal</keyword>
<dbReference type="EMBL" id="CP071504">
    <property type="protein sequence ID" value="QSX31919.1"/>
    <property type="molecule type" value="Genomic_DNA"/>
</dbReference>
<dbReference type="Pfam" id="PF14537">
    <property type="entry name" value="Cytochrom_c3_2"/>
    <property type="match status" value="1"/>
</dbReference>
<comment type="cofactor">
    <cofactor evidence="1">
        <name>heme c</name>
        <dbReference type="ChEBI" id="CHEBI:61717"/>
    </cofactor>
</comment>
<dbReference type="InterPro" id="IPR051829">
    <property type="entry name" value="Multiheme_Cytochr_ET"/>
</dbReference>
<name>A0A974XP41_9GAMM</name>
<keyword evidence="13" id="KW-1185">Reference proteome</keyword>
<dbReference type="SUPFAM" id="SSF48695">
    <property type="entry name" value="Multiheme cytochromes"/>
    <property type="match status" value="1"/>
</dbReference>
<evidence type="ECO:0000256" key="4">
    <source>
        <dbReference type="ARBA" id="ARBA00022617"/>
    </source>
</evidence>
<proteinExistence type="predicted"/>
<evidence type="ECO:0000256" key="2">
    <source>
        <dbReference type="ARBA" id="ARBA00004418"/>
    </source>
</evidence>
<evidence type="ECO:0000313" key="13">
    <source>
        <dbReference type="Proteomes" id="UP000663281"/>
    </source>
</evidence>
<dbReference type="PANTHER" id="PTHR35038">
    <property type="entry name" value="DISSIMILATORY SULFITE REDUCTASE SIRA"/>
    <property type="match status" value="1"/>
</dbReference>
<accession>A0A974XP41</accession>
<sequence>MTRRLGYILLLTMAILAWRLLPAKSPHLMANDCRSCHLVQGEITPSNASRLLASQEKLCKDCHPKAMTASHPTGFSPGRSLPADFPLDWKGELTCSTCHSVHDERAGLMRTSLRGRDYCQSCHESAFFDAMADGGTTLVSSGHLVPDLATLVEAGTIDDFSFQCMTCHADEQGSLAVSINAAGVINHSSGGSNHPVGSDYQQVSLGGGYKPVSLLPGYIALPQGRLSCVSCHIAYGDTHGKLVSSNDGSQLCFSCHDL</sequence>
<dbReference type="Proteomes" id="UP000663281">
    <property type="component" value="Chromosome"/>
</dbReference>
<evidence type="ECO:0000256" key="1">
    <source>
        <dbReference type="ARBA" id="ARBA00001926"/>
    </source>
</evidence>
<dbReference type="InterPro" id="IPR010177">
    <property type="entry name" value="Paired_CXXCH_1"/>
</dbReference>
<keyword evidence="8" id="KW-0249">Electron transport</keyword>
<dbReference type="RefSeq" id="WP_207326328.1">
    <property type="nucleotide sequence ID" value="NZ_CP071504.1"/>
</dbReference>
<evidence type="ECO:0000259" key="11">
    <source>
        <dbReference type="Pfam" id="PF14537"/>
    </source>
</evidence>
<dbReference type="Pfam" id="PF09699">
    <property type="entry name" value="Paired_CXXCH_1"/>
    <property type="match status" value="1"/>
</dbReference>
<dbReference type="Gene3D" id="1.10.1130.10">
    <property type="entry name" value="Flavocytochrome C3, Chain A"/>
    <property type="match status" value="1"/>
</dbReference>
<evidence type="ECO:0000313" key="12">
    <source>
        <dbReference type="EMBL" id="QSX31919.1"/>
    </source>
</evidence>
<dbReference type="AlphaFoldDB" id="A0A974XP41"/>
<dbReference type="GO" id="GO:0046872">
    <property type="term" value="F:metal ion binding"/>
    <property type="evidence" value="ECO:0007669"/>
    <property type="project" value="UniProtKB-KW"/>
</dbReference>
<keyword evidence="5" id="KW-0479">Metal-binding</keyword>
<dbReference type="InterPro" id="IPR036280">
    <property type="entry name" value="Multihaem_cyt_sf"/>
</dbReference>
<evidence type="ECO:0000256" key="9">
    <source>
        <dbReference type="ARBA" id="ARBA00023004"/>
    </source>
</evidence>
<reference evidence="12 13" key="1">
    <citation type="submission" date="2021-03" db="EMBL/GenBank/DDBJ databases">
        <title>Novel species identification of genus Shewanella.</title>
        <authorList>
            <person name="Liu G."/>
            <person name="Zhang Q."/>
        </authorList>
    </citation>
    <scope>NUCLEOTIDE SEQUENCE [LARGE SCALE GENOMIC DNA]</scope>
    <source>
        <strain evidence="12 13">FJAT-53726</strain>
    </source>
</reference>
<dbReference type="KEGG" id="scyp:JYB88_13610"/>
<feature type="domain" description="Doubled CXXCH motif" evidence="10">
    <location>
        <begin position="227"/>
        <end position="257"/>
    </location>
</feature>
<keyword evidence="3" id="KW-0813">Transport</keyword>
<keyword evidence="4" id="KW-0349">Heme</keyword>
<evidence type="ECO:0000256" key="5">
    <source>
        <dbReference type="ARBA" id="ARBA00022723"/>
    </source>
</evidence>
<keyword evidence="7" id="KW-0574">Periplasm</keyword>
<comment type="subcellular location">
    <subcellularLocation>
        <location evidence="2">Periplasm</location>
    </subcellularLocation>
</comment>